<evidence type="ECO:0000313" key="3">
    <source>
        <dbReference type="EMBL" id="PSL55215.1"/>
    </source>
</evidence>
<dbReference type="EMBL" id="PYAX01000005">
    <property type="protein sequence ID" value="PSL55215.1"/>
    <property type="molecule type" value="Genomic_DNA"/>
</dbReference>
<dbReference type="AlphaFoldDB" id="A0A2P8I9T3"/>
<dbReference type="RefSeq" id="WP_245949956.1">
    <property type="nucleotide sequence ID" value="NZ_PYAX01000005.1"/>
</dbReference>
<dbReference type="Proteomes" id="UP000241118">
    <property type="component" value="Unassembled WGS sequence"/>
</dbReference>
<dbReference type="InterPro" id="IPR013762">
    <property type="entry name" value="Integrase-like_cat_sf"/>
</dbReference>
<feature type="domain" description="Tyr recombinase" evidence="2">
    <location>
        <begin position="1"/>
        <end position="71"/>
    </location>
</feature>
<dbReference type="GO" id="GO:0003677">
    <property type="term" value="F:DNA binding"/>
    <property type="evidence" value="ECO:0007669"/>
    <property type="project" value="InterPro"/>
</dbReference>
<dbReference type="Pfam" id="PF00589">
    <property type="entry name" value="Phage_integrase"/>
    <property type="match status" value="1"/>
</dbReference>
<reference evidence="3 4" key="1">
    <citation type="submission" date="2018-03" db="EMBL/GenBank/DDBJ databases">
        <title>Genomic Encyclopedia of Type Strains, Phase III (KMG-III): the genomes of soil and plant-associated and newly described type strains.</title>
        <authorList>
            <person name="Whitman W."/>
        </authorList>
    </citation>
    <scope>NUCLEOTIDE SEQUENCE [LARGE SCALE GENOMIC DNA]</scope>
    <source>
        <strain evidence="3 4">CGMCC 4.7097</strain>
    </source>
</reference>
<dbReference type="GO" id="GO:0015074">
    <property type="term" value="P:DNA integration"/>
    <property type="evidence" value="ECO:0007669"/>
    <property type="project" value="InterPro"/>
</dbReference>
<dbReference type="SUPFAM" id="SSF56349">
    <property type="entry name" value="DNA breaking-rejoining enzymes"/>
    <property type="match status" value="1"/>
</dbReference>
<dbReference type="GO" id="GO:0006310">
    <property type="term" value="P:DNA recombination"/>
    <property type="evidence" value="ECO:0007669"/>
    <property type="project" value="UniProtKB-KW"/>
</dbReference>
<evidence type="ECO:0000259" key="2">
    <source>
        <dbReference type="PROSITE" id="PS51898"/>
    </source>
</evidence>
<gene>
    <name evidence="3" type="ORF">B0I31_105174</name>
</gene>
<organism evidence="3 4">
    <name type="scientific">Saccharothrix carnea</name>
    <dbReference type="NCBI Taxonomy" id="1280637"/>
    <lineage>
        <taxon>Bacteria</taxon>
        <taxon>Bacillati</taxon>
        <taxon>Actinomycetota</taxon>
        <taxon>Actinomycetes</taxon>
        <taxon>Pseudonocardiales</taxon>
        <taxon>Pseudonocardiaceae</taxon>
        <taxon>Saccharothrix</taxon>
    </lineage>
</organism>
<dbReference type="PROSITE" id="PS51898">
    <property type="entry name" value="TYR_RECOMBINASE"/>
    <property type="match status" value="1"/>
</dbReference>
<name>A0A2P8I9T3_SACCR</name>
<keyword evidence="4" id="KW-1185">Reference proteome</keyword>
<keyword evidence="1" id="KW-0233">DNA recombination</keyword>
<sequence>MPAFKQAGLTYTKRQDGMHAMRHLYASVLLAQGVSIKELAEYLGHADPGFTLRTYTHLMPSSHERARKAVDGVFRVLKTPSASQTA</sequence>
<protein>
    <submittedName>
        <fullName evidence="3">Phage integrase family protein</fullName>
    </submittedName>
</protein>
<dbReference type="InterPro" id="IPR002104">
    <property type="entry name" value="Integrase_catalytic"/>
</dbReference>
<dbReference type="InterPro" id="IPR011010">
    <property type="entry name" value="DNA_brk_join_enz"/>
</dbReference>
<dbReference type="Gene3D" id="1.10.443.10">
    <property type="entry name" value="Intergrase catalytic core"/>
    <property type="match status" value="1"/>
</dbReference>
<evidence type="ECO:0000313" key="4">
    <source>
        <dbReference type="Proteomes" id="UP000241118"/>
    </source>
</evidence>
<evidence type="ECO:0000256" key="1">
    <source>
        <dbReference type="ARBA" id="ARBA00023172"/>
    </source>
</evidence>
<comment type="caution">
    <text evidence="3">The sequence shown here is derived from an EMBL/GenBank/DDBJ whole genome shotgun (WGS) entry which is preliminary data.</text>
</comment>
<proteinExistence type="predicted"/>
<accession>A0A2P8I9T3</accession>